<dbReference type="CDD" id="cd06580">
    <property type="entry name" value="TM_PBP1_transp_TpRbsC_like"/>
    <property type="match status" value="1"/>
</dbReference>
<evidence type="ECO:0000256" key="3">
    <source>
        <dbReference type="ARBA" id="ARBA00022692"/>
    </source>
</evidence>
<keyword evidence="2" id="KW-1003">Cell membrane</keyword>
<evidence type="ECO:0000313" key="8">
    <source>
        <dbReference type="Proteomes" id="UP000829708"/>
    </source>
</evidence>
<gene>
    <name evidence="7" type="ORF">MUG09_01895</name>
</gene>
<evidence type="ECO:0000256" key="1">
    <source>
        <dbReference type="ARBA" id="ARBA00004651"/>
    </source>
</evidence>
<dbReference type="Proteomes" id="UP000829708">
    <property type="component" value="Chromosome"/>
</dbReference>
<reference evidence="8" key="1">
    <citation type="journal article" date="2024" name="J Bioinform Genom">
        <title>Complete genome sequence of the type strain bacterium Sphaerochaeta associata GLS2t (VKM B-2742)t.</title>
        <authorList>
            <person name="Troshina O.Y."/>
            <person name="Tepeeva A.N."/>
            <person name="Arzamasceva V.O."/>
            <person name="Whitman W.B."/>
            <person name="Varghese N."/>
            <person name="Shapiro N."/>
            <person name="Woyke T."/>
            <person name="Kripides N.C."/>
            <person name="Vasilenko O.V."/>
        </authorList>
    </citation>
    <scope>NUCLEOTIDE SEQUENCE [LARGE SCALE GENOMIC DNA]</scope>
    <source>
        <strain evidence="8">GLS2T</strain>
    </source>
</reference>
<keyword evidence="4 6" id="KW-1133">Transmembrane helix</keyword>
<feature type="transmembrane region" description="Helical" evidence="6">
    <location>
        <begin position="94"/>
        <end position="116"/>
    </location>
</feature>
<evidence type="ECO:0000256" key="2">
    <source>
        <dbReference type="ARBA" id="ARBA00022475"/>
    </source>
</evidence>
<dbReference type="PANTHER" id="PTHR43370:SF1">
    <property type="entry name" value="GUANOSINE ABC TRANSPORTER PERMEASE PROTEIN NUPQ"/>
    <property type="match status" value="1"/>
</dbReference>
<feature type="transmembrane region" description="Helical" evidence="6">
    <location>
        <begin position="66"/>
        <end position="87"/>
    </location>
</feature>
<evidence type="ECO:0000256" key="5">
    <source>
        <dbReference type="ARBA" id="ARBA00023136"/>
    </source>
</evidence>
<keyword evidence="8" id="KW-1185">Reference proteome</keyword>
<keyword evidence="5 6" id="KW-0472">Membrane</keyword>
<keyword evidence="3 6" id="KW-0812">Transmembrane</keyword>
<dbReference type="PANTHER" id="PTHR43370">
    <property type="entry name" value="SUGAR ABC TRANSPORTER INTEGRAL MEMBRANE PROTEIN-RELATED"/>
    <property type="match status" value="1"/>
</dbReference>
<evidence type="ECO:0000256" key="6">
    <source>
        <dbReference type="SAM" id="Phobius"/>
    </source>
</evidence>
<dbReference type="RefSeq" id="WP_244772943.1">
    <property type="nucleotide sequence ID" value="NZ_CP094929.1"/>
</dbReference>
<feature type="transmembrane region" description="Helical" evidence="6">
    <location>
        <begin position="41"/>
        <end position="60"/>
    </location>
</feature>
<evidence type="ECO:0000313" key="7">
    <source>
        <dbReference type="EMBL" id="UOM51524.1"/>
    </source>
</evidence>
<proteinExistence type="predicted"/>
<name>A0ABY4DBV1_9SPIR</name>
<dbReference type="Pfam" id="PF02653">
    <property type="entry name" value="BPD_transp_2"/>
    <property type="match status" value="1"/>
</dbReference>
<dbReference type="InterPro" id="IPR001851">
    <property type="entry name" value="ABC_transp_permease"/>
</dbReference>
<comment type="subcellular location">
    <subcellularLocation>
        <location evidence="1">Cell membrane</location>
        <topology evidence="1">Multi-pass membrane protein</topology>
    </subcellularLocation>
</comment>
<feature type="transmembrane region" description="Helical" evidence="6">
    <location>
        <begin position="12"/>
        <end position="34"/>
    </location>
</feature>
<evidence type="ECO:0000256" key="4">
    <source>
        <dbReference type="ARBA" id="ARBA00022989"/>
    </source>
</evidence>
<feature type="transmembrane region" description="Helical" evidence="6">
    <location>
        <begin position="183"/>
        <end position="202"/>
    </location>
</feature>
<organism evidence="7 8">
    <name type="scientific">Sphaerochaeta associata</name>
    <dbReference type="NCBI Taxonomy" id="1129264"/>
    <lineage>
        <taxon>Bacteria</taxon>
        <taxon>Pseudomonadati</taxon>
        <taxon>Spirochaetota</taxon>
        <taxon>Spirochaetia</taxon>
        <taxon>Spirochaetales</taxon>
        <taxon>Sphaerochaetaceae</taxon>
        <taxon>Sphaerochaeta</taxon>
    </lineage>
</organism>
<sequence length="292" mass="31005">MVDILTHLIPSVLLSTISMSTPLILAALGGVFSVRAGIMALGLESMMMTGAFCAVLGSYLSQSPLIGIVCGILGGMLLGLLHGVLCIRYRVNQVISGIGLNLLALATTTLLMQLVWKNRGSSPQVPSLEYAAPFSPLFLISLILVAISAFLLFRTKFGLRLRMVGENPKAAASMGLRVHGYKYAGTLICGALAGLGGTYLSLDHLNMFVRDMTAGRGYIAVVINILARYNPFNTIWCAGIFGFSDAVQIVFQGKGVPPQLVQSLPYVVTLFVLAFGVKHITPPAGVGKSEED</sequence>
<dbReference type="EMBL" id="CP094929">
    <property type="protein sequence ID" value="UOM51524.1"/>
    <property type="molecule type" value="Genomic_DNA"/>
</dbReference>
<accession>A0ABY4DBV1</accession>
<feature type="transmembrane region" description="Helical" evidence="6">
    <location>
        <begin position="136"/>
        <end position="153"/>
    </location>
</feature>
<protein>
    <submittedName>
        <fullName evidence="7">ABC transporter permease</fullName>
    </submittedName>
</protein>